<name>A0A091CYU5_FUKDA</name>
<sequence length="101" mass="11177">MQRRDAKQYDNIQQNYSIQGTDMATMGVDGSGVVTIRDCETRPADSSREEGSETRLLSTQRARRLRKHLPPPTLTRPPPSGSKQSPELSGSRPAPLESQRG</sequence>
<feature type="compositionally biased region" description="Pro residues" evidence="1">
    <location>
        <begin position="70"/>
        <end position="80"/>
    </location>
</feature>
<evidence type="ECO:0000313" key="2">
    <source>
        <dbReference type="EMBL" id="KFO23418.1"/>
    </source>
</evidence>
<dbReference type="EMBL" id="KN123763">
    <property type="protein sequence ID" value="KFO23418.1"/>
    <property type="molecule type" value="Genomic_DNA"/>
</dbReference>
<dbReference type="AlphaFoldDB" id="A0A091CYU5"/>
<organism evidence="2 3">
    <name type="scientific">Fukomys damarensis</name>
    <name type="common">Damaraland mole rat</name>
    <name type="synonym">Cryptomys damarensis</name>
    <dbReference type="NCBI Taxonomy" id="885580"/>
    <lineage>
        <taxon>Eukaryota</taxon>
        <taxon>Metazoa</taxon>
        <taxon>Chordata</taxon>
        <taxon>Craniata</taxon>
        <taxon>Vertebrata</taxon>
        <taxon>Euteleostomi</taxon>
        <taxon>Mammalia</taxon>
        <taxon>Eutheria</taxon>
        <taxon>Euarchontoglires</taxon>
        <taxon>Glires</taxon>
        <taxon>Rodentia</taxon>
        <taxon>Hystricomorpha</taxon>
        <taxon>Bathyergidae</taxon>
        <taxon>Fukomys</taxon>
    </lineage>
</organism>
<gene>
    <name evidence="2" type="ORF">H920_15178</name>
</gene>
<keyword evidence="3" id="KW-1185">Reference proteome</keyword>
<protein>
    <submittedName>
        <fullName evidence="2">Uncharacterized protein</fullName>
    </submittedName>
</protein>
<evidence type="ECO:0000256" key="1">
    <source>
        <dbReference type="SAM" id="MobiDB-lite"/>
    </source>
</evidence>
<dbReference type="Proteomes" id="UP000028990">
    <property type="component" value="Unassembled WGS sequence"/>
</dbReference>
<feature type="region of interest" description="Disordered" evidence="1">
    <location>
        <begin position="40"/>
        <end position="101"/>
    </location>
</feature>
<feature type="compositionally biased region" description="Basic and acidic residues" evidence="1">
    <location>
        <begin position="40"/>
        <end position="53"/>
    </location>
</feature>
<reference evidence="2 3" key="1">
    <citation type="submission" date="2013-11" db="EMBL/GenBank/DDBJ databases">
        <title>The Damaraland mole rat (Fukomys damarensis) genome and evolution of African mole rats.</title>
        <authorList>
            <person name="Gladyshev V.N."/>
            <person name="Fang X."/>
        </authorList>
    </citation>
    <scope>NUCLEOTIDE SEQUENCE [LARGE SCALE GENOMIC DNA]</scope>
    <source>
        <tissue evidence="2">Liver</tissue>
    </source>
</reference>
<accession>A0A091CYU5</accession>
<evidence type="ECO:0000313" key="3">
    <source>
        <dbReference type="Proteomes" id="UP000028990"/>
    </source>
</evidence>
<proteinExistence type="predicted"/>